<reference evidence="1 2" key="1">
    <citation type="submission" date="2017-04" db="EMBL/GenBank/DDBJ databases">
        <title>The genome sequence of Parageobacillus galactosidasius DSM 18751.</title>
        <authorList>
            <person name="Ramaloko W.T."/>
            <person name="Koen N."/>
            <person name="Polliack S."/>
            <person name="Aliyu H."/>
            <person name="Lebre P."/>
            <person name="Mohr T."/>
            <person name="Oswald F."/>
            <person name="Zwick M."/>
            <person name="Neumann A."/>
            <person name="Syldatk C."/>
            <person name="Cowan D."/>
            <person name="De Maayer P."/>
        </authorList>
    </citation>
    <scope>NUCLEOTIDE SEQUENCE [LARGE SCALE GENOMIC DNA]</scope>
    <source>
        <strain evidence="1 2">DSM 18751</strain>
    </source>
</reference>
<accession>A0A226QQE8</accession>
<organism evidence="1 2">
    <name type="scientific">Parageobacillus galactosidasius</name>
    <dbReference type="NCBI Taxonomy" id="883812"/>
    <lineage>
        <taxon>Bacteria</taxon>
        <taxon>Bacillati</taxon>
        <taxon>Bacillota</taxon>
        <taxon>Bacilli</taxon>
        <taxon>Bacillales</taxon>
        <taxon>Anoxybacillaceae</taxon>
        <taxon>Parageobacillus</taxon>
    </lineage>
</organism>
<dbReference type="AlphaFoldDB" id="A0A226QQE8"/>
<comment type="caution">
    <text evidence="1">The sequence shown here is derived from an EMBL/GenBank/DDBJ whole genome shotgun (WGS) entry which is preliminary data.</text>
</comment>
<keyword evidence="2" id="KW-1185">Reference proteome</keyword>
<dbReference type="EMBL" id="NDYL01000001">
    <property type="protein sequence ID" value="OXB94723.1"/>
    <property type="molecule type" value="Genomic_DNA"/>
</dbReference>
<evidence type="ECO:0000313" key="1">
    <source>
        <dbReference type="EMBL" id="OXB94723.1"/>
    </source>
</evidence>
<proteinExistence type="predicted"/>
<dbReference type="Proteomes" id="UP000198394">
    <property type="component" value="Unassembled WGS sequence"/>
</dbReference>
<protein>
    <submittedName>
        <fullName evidence="1">Uncharacterized protein</fullName>
    </submittedName>
</protein>
<sequence>MPVYNTRDLIPFVNELEARINGMNVEVDEWRKEKGRILTSLDTINSNRVRSTTALVKADEALTELNTATFDIVAQRGQRLKTLIENLKQQMFEIAQTAGGGKAVGYDERINAEIDNAVSSVEAEVEDGLKLDYRLRKIQEIAMEGKTLSEKDLYLPYVYELDHDLDQTTISLPPLEGIQFLQGEVTVLRMNGDIITDEEGNIISGTIDEKGVVTLTAAPKEEVKLYFPVQMELKEIPKDFLLIFMQMMVQKNSEYMRQIAKFQNTLADIMKDIQVMKGENWTVDFSIMRNHQDIIKESITPKGLQVEVKNGMVHATFSYNDHPYLSHFVLEKWNEDTQQWEPFDGAHGIVYK</sequence>
<evidence type="ECO:0000313" key="2">
    <source>
        <dbReference type="Proteomes" id="UP000198394"/>
    </source>
</evidence>
<gene>
    <name evidence="1" type="ORF">B9L23_07615</name>
</gene>
<dbReference type="RefSeq" id="WP_089097176.1">
    <property type="nucleotide sequence ID" value="NZ_NDYL01000001.1"/>
</dbReference>
<name>A0A226QQE8_9BACL</name>